<dbReference type="PANTHER" id="PTHR22814">
    <property type="entry name" value="COPPER TRANSPORT PROTEIN ATOX1-RELATED"/>
    <property type="match status" value="1"/>
</dbReference>
<feature type="compositionally biased region" description="Low complexity" evidence="2">
    <location>
        <begin position="232"/>
        <end position="250"/>
    </location>
</feature>
<dbReference type="EMBL" id="OZ020108">
    <property type="protein sequence ID" value="CAK9260517.1"/>
    <property type="molecule type" value="Genomic_DNA"/>
</dbReference>
<feature type="region of interest" description="Disordered" evidence="2">
    <location>
        <begin position="224"/>
        <end position="269"/>
    </location>
</feature>
<reference evidence="4" key="1">
    <citation type="submission" date="2024-02" db="EMBL/GenBank/DDBJ databases">
        <authorList>
            <consortium name="ELIXIR-Norway"/>
            <consortium name="Elixir Norway"/>
        </authorList>
    </citation>
    <scope>NUCLEOTIDE SEQUENCE</scope>
</reference>
<feature type="domain" description="HMA" evidence="3">
    <location>
        <begin position="270"/>
        <end position="333"/>
    </location>
</feature>
<evidence type="ECO:0000256" key="1">
    <source>
        <dbReference type="ARBA" id="ARBA00022723"/>
    </source>
</evidence>
<sequence>MRADIVQLFYGENEPTWVLGNSSHVPVSAYMQRDRDHEIPSYTDIHYYYPGNRYMQPAAAHDYEMIPGAYTDHRQYYTANRYMQPVAARDYRNLPSAYTDSQYTASRYMQPAAPRDHHEMIPTYTDASQSRASSQYNMQPAARDHHDLVHRQYAHTDNRHDQLVQSSARGHEALVPMTYTDRRLMSPHLQYSAAGRADEVQQQVTPPPANRHLSARQAAEVLPATNTANQNSSRQYSMSSSTVDPSSRTSQQLSLSNQTGAGPRHKTSLPTRLELRVPLCCERCEERIKESLLEMDGVEGVLCDQSNQRVTVTGDVQPQKVLKRVKKIKKRSELWIRDSRTTSVHQQQSGTTTTTTANRSSSRNTDA</sequence>
<feature type="compositionally biased region" description="Low complexity" evidence="2">
    <location>
        <begin position="341"/>
        <end position="367"/>
    </location>
</feature>
<dbReference type="PROSITE" id="PS50846">
    <property type="entry name" value="HMA_2"/>
    <property type="match status" value="1"/>
</dbReference>
<evidence type="ECO:0000256" key="2">
    <source>
        <dbReference type="SAM" id="MobiDB-lite"/>
    </source>
</evidence>
<accession>A0ABP0W4L4</accession>
<keyword evidence="5" id="KW-1185">Reference proteome</keyword>
<keyword evidence="1" id="KW-0479">Metal-binding</keyword>
<organism evidence="4 5">
    <name type="scientific">Sphagnum jensenii</name>
    <dbReference type="NCBI Taxonomy" id="128206"/>
    <lineage>
        <taxon>Eukaryota</taxon>
        <taxon>Viridiplantae</taxon>
        <taxon>Streptophyta</taxon>
        <taxon>Embryophyta</taxon>
        <taxon>Bryophyta</taxon>
        <taxon>Sphagnophytina</taxon>
        <taxon>Sphagnopsida</taxon>
        <taxon>Sphagnales</taxon>
        <taxon>Sphagnaceae</taxon>
        <taxon>Sphagnum</taxon>
    </lineage>
</organism>
<name>A0ABP0W4L4_9BRYO</name>
<dbReference type="InterPro" id="IPR036163">
    <property type="entry name" value="HMA_dom_sf"/>
</dbReference>
<dbReference type="Gene3D" id="3.30.70.100">
    <property type="match status" value="1"/>
</dbReference>
<dbReference type="Pfam" id="PF00403">
    <property type="entry name" value="HMA"/>
    <property type="match status" value="1"/>
</dbReference>
<protein>
    <recommendedName>
        <fullName evidence="3">HMA domain-containing protein</fullName>
    </recommendedName>
</protein>
<dbReference type="CDD" id="cd00371">
    <property type="entry name" value="HMA"/>
    <property type="match status" value="1"/>
</dbReference>
<evidence type="ECO:0000259" key="3">
    <source>
        <dbReference type="PROSITE" id="PS50846"/>
    </source>
</evidence>
<proteinExistence type="predicted"/>
<dbReference type="InterPro" id="IPR006121">
    <property type="entry name" value="HMA_dom"/>
</dbReference>
<dbReference type="SUPFAM" id="SSF55008">
    <property type="entry name" value="HMA, heavy metal-associated domain"/>
    <property type="match status" value="1"/>
</dbReference>
<dbReference type="Proteomes" id="UP001497444">
    <property type="component" value="Chromosome 13"/>
</dbReference>
<feature type="compositionally biased region" description="Polar residues" evidence="2">
    <location>
        <begin position="251"/>
        <end position="260"/>
    </location>
</feature>
<dbReference type="PANTHER" id="PTHR22814:SF336">
    <property type="entry name" value="HEAVY METAL-ASSOCIATED ISOPRENYLATED PLANT PROTEIN 23"/>
    <property type="match status" value="1"/>
</dbReference>
<evidence type="ECO:0000313" key="4">
    <source>
        <dbReference type="EMBL" id="CAK9260517.1"/>
    </source>
</evidence>
<feature type="region of interest" description="Disordered" evidence="2">
    <location>
        <begin position="337"/>
        <end position="367"/>
    </location>
</feature>
<evidence type="ECO:0000313" key="5">
    <source>
        <dbReference type="Proteomes" id="UP001497444"/>
    </source>
</evidence>
<gene>
    <name evidence="4" type="ORF">CSSPJE1EN1_LOCUS5995</name>
</gene>